<keyword evidence="4 6" id="KW-1133">Transmembrane helix</keyword>
<comment type="caution">
    <text evidence="8">The sequence shown here is derived from an EMBL/GenBank/DDBJ whole genome shotgun (WGS) entry which is preliminary data.</text>
</comment>
<evidence type="ECO:0000256" key="3">
    <source>
        <dbReference type="ARBA" id="ARBA00022692"/>
    </source>
</evidence>
<dbReference type="Proteomes" id="UP001501310">
    <property type="component" value="Unassembled WGS sequence"/>
</dbReference>
<feature type="transmembrane region" description="Helical" evidence="6">
    <location>
        <begin position="159"/>
        <end position="177"/>
    </location>
</feature>
<dbReference type="EMBL" id="BAAAZD010000002">
    <property type="protein sequence ID" value="GAA4010726.1"/>
    <property type="molecule type" value="Genomic_DNA"/>
</dbReference>
<evidence type="ECO:0000313" key="8">
    <source>
        <dbReference type="EMBL" id="GAA4010726.1"/>
    </source>
</evidence>
<name>A0ABP7SEH3_9SPHN</name>
<keyword evidence="5 6" id="KW-0472">Membrane</keyword>
<dbReference type="PIRSF" id="PIRSF006483">
    <property type="entry name" value="Membrane_protein_YitT"/>
    <property type="match status" value="1"/>
</dbReference>
<feature type="transmembrane region" description="Helical" evidence="6">
    <location>
        <begin position="114"/>
        <end position="131"/>
    </location>
</feature>
<gene>
    <name evidence="8" type="ORF">GCM10022211_26530</name>
</gene>
<dbReference type="InterPro" id="IPR051461">
    <property type="entry name" value="UPF0750_membrane"/>
</dbReference>
<dbReference type="InterPro" id="IPR019264">
    <property type="entry name" value="DUF2179"/>
</dbReference>
<accession>A0ABP7SEH3</accession>
<dbReference type="Pfam" id="PF10035">
    <property type="entry name" value="DUF2179"/>
    <property type="match status" value="1"/>
</dbReference>
<dbReference type="PANTHER" id="PTHR33545">
    <property type="entry name" value="UPF0750 MEMBRANE PROTEIN YITT-RELATED"/>
    <property type="match status" value="1"/>
</dbReference>
<evidence type="ECO:0000256" key="1">
    <source>
        <dbReference type="ARBA" id="ARBA00004651"/>
    </source>
</evidence>
<reference evidence="9" key="1">
    <citation type="journal article" date="2019" name="Int. J. Syst. Evol. Microbiol.">
        <title>The Global Catalogue of Microorganisms (GCM) 10K type strain sequencing project: providing services to taxonomists for standard genome sequencing and annotation.</title>
        <authorList>
            <consortium name="The Broad Institute Genomics Platform"/>
            <consortium name="The Broad Institute Genome Sequencing Center for Infectious Disease"/>
            <person name="Wu L."/>
            <person name="Ma J."/>
        </authorList>
    </citation>
    <scope>NUCLEOTIDE SEQUENCE [LARGE SCALE GENOMIC DNA]</scope>
    <source>
        <strain evidence="9">JCM 16603</strain>
    </source>
</reference>
<dbReference type="InterPro" id="IPR003740">
    <property type="entry name" value="YitT"/>
</dbReference>
<organism evidence="8 9">
    <name type="scientific">Sphingomonas humi</name>
    <dbReference type="NCBI Taxonomy" id="335630"/>
    <lineage>
        <taxon>Bacteria</taxon>
        <taxon>Pseudomonadati</taxon>
        <taxon>Pseudomonadota</taxon>
        <taxon>Alphaproteobacteria</taxon>
        <taxon>Sphingomonadales</taxon>
        <taxon>Sphingomonadaceae</taxon>
        <taxon>Sphingomonas</taxon>
    </lineage>
</organism>
<evidence type="ECO:0000256" key="4">
    <source>
        <dbReference type="ARBA" id="ARBA00022989"/>
    </source>
</evidence>
<dbReference type="InterPro" id="IPR015867">
    <property type="entry name" value="N-reg_PII/ATP_PRibTrfase_C"/>
</dbReference>
<feature type="transmembrane region" description="Helical" evidence="6">
    <location>
        <begin position="20"/>
        <end position="38"/>
    </location>
</feature>
<comment type="subcellular location">
    <subcellularLocation>
        <location evidence="1">Cell membrane</location>
        <topology evidence="1">Multi-pass membrane protein</topology>
    </subcellularLocation>
</comment>
<feature type="transmembrane region" description="Helical" evidence="6">
    <location>
        <begin position="86"/>
        <end position="108"/>
    </location>
</feature>
<evidence type="ECO:0000256" key="6">
    <source>
        <dbReference type="SAM" id="Phobius"/>
    </source>
</evidence>
<evidence type="ECO:0000256" key="2">
    <source>
        <dbReference type="ARBA" id="ARBA00022475"/>
    </source>
</evidence>
<evidence type="ECO:0000256" key="5">
    <source>
        <dbReference type="ARBA" id="ARBA00023136"/>
    </source>
</evidence>
<dbReference type="Gene3D" id="3.30.70.120">
    <property type="match status" value="1"/>
</dbReference>
<feature type="transmembrane region" description="Helical" evidence="6">
    <location>
        <begin position="58"/>
        <end position="79"/>
    </location>
</feature>
<dbReference type="CDD" id="cd16380">
    <property type="entry name" value="YitT_C"/>
    <property type="match status" value="1"/>
</dbReference>
<evidence type="ECO:0000313" key="9">
    <source>
        <dbReference type="Proteomes" id="UP001501310"/>
    </source>
</evidence>
<dbReference type="Pfam" id="PF02588">
    <property type="entry name" value="YitT_membrane"/>
    <property type="match status" value="1"/>
</dbReference>
<keyword evidence="3 6" id="KW-0812">Transmembrane</keyword>
<keyword evidence="2" id="KW-1003">Cell membrane</keyword>
<feature type="domain" description="DUF2179" evidence="7">
    <location>
        <begin position="227"/>
        <end position="287"/>
    </location>
</feature>
<keyword evidence="9" id="KW-1185">Reference proteome</keyword>
<sequence length="296" mass="32068">MDDWGMTGQAGRAMPSMRGIVSILLGALLSAFALRGFLVPNRFFDGGVTGVSLVLHEIYHINIAYLIVAANLPFVVLAARQINRAFAARMLFAVMAFGLCLLVIPYPVVTPDRLLVAIFGGVFLGVGAGLAERGGAALDGIEVLALYTGRNLAFNTREIILALNVMIFAIAAFMLGMETALYSTLTYFAASRSANFVVEGIEQLTEITIVSSQAEAIKKVIVLELGRGITVYKGERGFLPHDFNSSTPVDIIKTVVTRLEVPRLRKAVYQIDPRAFIVTTNAREALGGILTRRHLH</sequence>
<dbReference type="PANTHER" id="PTHR33545:SF3">
    <property type="entry name" value="UPF0750 MEMBRANE PROTEIN YQFU"/>
    <property type="match status" value="1"/>
</dbReference>
<evidence type="ECO:0000259" key="7">
    <source>
        <dbReference type="Pfam" id="PF10035"/>
    </source>
</evidence>
<proteinExistence type="predicted"/>
<protein>
    <submittedName>
        <fullName evidence="8">YitT family protein</fullName>
    </submittedName>
</protein>